<dbReference type="Pfam" id="PF01081">
    <property type="entry name" value="Aldolase"/>
    <property type="match status" value="1"/>
</dbReference>
<name>A0ABW4L8K3_9MICO</name>
<evidence type="ECO:0000256" key="5">
    <source>
        <dbReference type="ARBA" id="ARBA00023277"/>
    </source>
</evidence>
<dbReference type="EMBL" id="JBHUEE010000011">
    <property type="protein sequence ID" value="MFD1719615.1"/>
    <property type="molecule type" value="Genomic_DNA"/>
</dbReference>
<dbReference type="InterPro" id="IPR000887">
    <property type="entry name" value="Aldlse_KDPG_KHG"/>
</dbReference>
<proteinExistence type="inferred from homology"/>
<protein>
    <submittedName>
        <fullName evidence="6">Bifunctional 4-hydroxy-2-oxoglutarate aldolase/2-dehydro-3-deoxy-phosphogluconate aldolase</fullName>
    </submittedName>
</protein>
<sequence>MPEAASPSGVIAIVRLRREQAVDEIVEALHAGGVRAIEVTIDSPGALDAVRRWRERDQALVGVGTVRTADQARAAIDAGAQFLVTPTTMAPVLDVADRAGVPIAAGALTPTEIDTAWQHGATAVKVFPVDTVGGPAYVRAVRAPLPDVPLVPTGGVDADAARTYAAMNCTGVGVGSALVDESTVASGDWAELRRRAEALTTAWSEGQAG</sequence>
<evidence type="ECO:0000256" key="1">
    <source>
        <dbReference type="ARBA" id="ARBA00004761"/>
    </source>
</evidence>
<dbReference type="PANTHER" id="PTHR30246:SF1">
    <property type="entry name" value="2-DEHYDRO-3-DEOXY-6-PHOSPHOGALACTONATE ALDOLASE-RELATED"/>
    <property type="match status" value="1"/>
</dbReference>
<dbReference type="SUPFAM" id="SSF51569">
    <property type="entry name" value="Aldolase"/>
    <property type="match status" value="1"/>
</dbReference>
<dbReference type="Gene3D" id="3.20.20.70">
    <property type="entry name" value="Aldolase class I"/>
    <property type="match status" value="1"/>
</dbReference>
<dbReference type="CDD" id="cd00452">
    <property type="entry name" value="KDPG_aldolase"/>
    <property type="match status" value="1"/>
</dbReference>
<organism evidence="6 7">
    <name type="scientific">Georgenia deserti</name>
    <dbReference type="NCBI Taxonomy" id="2093781"/>
    <lineage>
        <taxon>Bacteria</taxon>
        <taxon>Bacillati</taxon>
        <taxon>Actinomycetota</taxon>
        <taxon>Actinomycetes</taxon>
        <taxon>Micrococcales</taxon>
        <taxon>Bogoriellaceae</taxon>
        <taxon>Georgenia</taxon>
    </lineage>
</organism>
<accession>A0ABW4L8K3</accession>
<gene>
    <name evidence="6" type="ORF">ACFSE6_17355</name>
</gene>
<evidence type="ECO:0000313" key="6">
    <source>
        <dbReference type="EMBL" id="MFD1719615.1"/>
    </source>
</evidence>
<comment type="pathway">
    <text evidence="1">Carbohydrate acid metabolism.</text>
</comment>
<comment type="subunit">
    <text evidence="3">Homotrimer.</text>
</comment>
<evidence type="ECO:0000256" key="3">
    <source>
        <dbReference type="ARBA" id="ARBA00011233"/>
    </source>
</evidence>
<comment type="caution">
    <text evidence="6">The sequence shown here is derived from an EMBL/GenBank/DDBJ whole genome shotgun (WGS) entry which is preliminary data.</text>
</comment>
<dbReference type="PANTHER" id="PTHR30246">
    <property type="entry name" value="2-KETO-3-DEOXY-6-PHOSPHOGLUCONATE ALDOLASE"/>
    <property type="match status" value="1"/>
</dbReference>
<evidence type="ECO:0000256" key="2">
    <source>
        <dbReference type="ARBA" id="ARBA00006906"/>
    </source>
</evidence>
<dbReference type="RefSeq" id="WP_388010270.1">
    <property type="nucleotide sequence ID" value="NZ_JBHUEE010000011.1"/>
</dbReference>
<dbReference type="NCBIfam" id="TIGR01182">
    <property type="entry name" value="eda"/>
    <property type="match status" value="1"/>
</dbReference>
<evidence type="ECO:0000313" key="7">
    <source>
        <dbReference type="Proteomes" id="UP001597277"/>
    </source>
</evidence>
<evidence type="ECO:0000256" key="4">
    <source>
        <dbReference type="ARBA" id="ARBA00023239"/>
    </source>
</evidence>
<reference evidence="7" key="1">
    <citation type="journal article" date="2019" name="Int. J. Syst. Evol. Microbiol.">
        <title>The Global Catalogue of Microorganisms (GCM) 10K type strain sequencing project: providing services to taxonomists for standard genome sequencing and annotation.</title>
        <authorList>
            <consortium name="The Broad Institute Genomics Platform"/>
            <consortium name="The Broad Institute Genome Sequencing Center for Infectious Disease"/>
            <person name="Wu L."/>
            <person name="Ma J."/>
        </authorList>
    </citation>
    <scope>NUCLEOTIDE SEQUENCE [LARGE SCALE GENOMIC DNA]</scope>
    <source>
        <strain evidence="7">JCM 17130</strain>
    </source>
</reference>
<comment type="similarity">
    <text evidence="2">Belongs to the KHG/KDPG aldolase family.</text>
</comment>
<keyword evidence="4" id="KW-0456">Lyase</keyword>
<keyword evidence="5" id="KW-0119">Carbohydrate metabolism</keyword>
<dbReference type="InterPro" id="IPR013785">
    <property type="entry name" value="Aldolase_TIM"/>
</dbReference>
<keyword evidence="7" id="KW-1185">Reference proteome</keyword>
<dbReference type="Proteomes" id="UP001597277">
    <property type="component" value="Unassembled WGS sequence"/>
</dbReference>